<comment type="catalytic activity">
    <reaction evidence="4 5 6">
        <text>an acyl phosphate + H2O = a carboxylate + phosphate + H(+)</text>
        <dbReference type="Rhea" id="RHEA:14965"/>
        <dbReference type="ChEBI" id="CHEBI:15377"/>
        <dbReference type="ChEBI" id="CHEBI:15378"/>
        <dbReference type="ChEBI" id="CHEBI:29067"/>
        <dbReference type="ChEBI" id="CHEBI:43474"/>
        <dbReference type="ChEBI" id="CHEBI:59918"/>
        <dbReference type="EC" id="3.6.1.7"/>
    </reaction>
</comment>
<evidence type="ECO:0000256" key="5">
    <source>
        <dbReference type="PROSITE-ProRule" id="PRU00520"/>
    </source>
</evidence>
<dbReference type="PANTHER" id="PTHR47268:SF4">
    <property type="entry name" value="ACYLPHOSPHATASE"/>
    <property type="match status" value="1"/>
</dbReference>
<comment type="caution">
    <text evidence="9">The sequence shown here is derived from an EMBL/GenBank/DDBJ whole genome shotgun (WGS) entry which is preliminary data.</text>
</comment>
<sequence length="90" mass="9739">MEQIRAVVYGVVQGVGFRYHTCQMAQQLGVAGFVRNQPNGTVEIVAVGTREQLKALLQWANQGPAGARVTQVEAEPYGGSAQFDGFTIDR</sequence>
<accession>A0A2W4Y7N3</accession>
<protein>
    <recommendedName>
        <fullName evidence="3 5">Acylphosphatase</fullName>
        <ecNumber evidence="2 5">3.6.1.7</ecNumber>
    </recommendedName>
</protein>
<evidence type="ECO:0000256" key="4">
    <source>
        <dbReference type="ARBA" id="ARBA00047645"/>
    </source>
</evidence>
<name>A0A2W4Y7N3_9CYAN</name>
<evidence type="ECO:0000256" key="2">
    <source>
        <dbReference type="ARBA" id="ARBA00012150"/>
    </source>
</evidence>
<dbReference type="EC" id="3.6.1.7" evidence="2 5"/>
<evidence type="ECO:0000313" key="9">
    <source>
        <dbReference type="EMBL" id="PZO39258.1"/>
    </source>
</evidence>
<dbReference type="PROSITE" id="PS00151">
    <property type="entry name" value="ACYLPHOSPHATASE_2"/>
    <property type="match status" value="1"/>
</dbReference>
<dbReference type="Gene3D" id="3.30.70.100">
    <property type="match status" value="1"/>
</dbReference>
<keyword evidence="5 6" id="KW-0378">Hydrolase</keyword>
<comment type="similarity">
    <text evidence="1 7">Belongs to the acylphosphatase family.</text>
</comment>
<organism evidence="9 10">
    <name type="scientific">Shackletoniella antarctica</name>
    <dbReference type="NCBI Taxonomy" id="268115"/>
    <lineage>
        <taxon>Bacteria</taxon>
        <taxon>Bacillati</taxon>
        <taxon>Cyanobacteriota</taxon>
        <taxon>Cyanophyceae</taxon>
        <taxon>Oculatellales</taxon>
        <taxon>Oculatellaceae</taxon>
        <taxon>Shackletoniella</taxon>
    </lineage>
</organism>
<dbReference type="SUPFAM" id="SSF54975">
    <property type="entry name" value="Acylphosphatase/BLUF domain-like"/>
    <property type="match status" value="1"/>
</dbReference>
<reference evidence="9 10" key="2">
    <citation type="submission" date="2018-06" db="EMBL/GenBank/DDBJ databases">
        <title>Metagenomic assembly of (sub)arctic Cyanobacteria and their associated microbiome from non-axenic cultures.</title>
        <authorList>
            <person name="Baurain D."/>
        </authorList>
    </citation>
    <scope>NUCLEOTIDE SEQUENCE [LARGE SCALE GENOMIC DNA]</scope>
    <source>
        <strain evidence="9">ULC041bin1</strain>
    </source>
</reference>
<dbReference type="InterPro" id="IPR020456">
    <property type="entry name" value="Acylphosphatase"/>
</dbReference>
<dbReference type="AlphaFoldDB" id="A0A2W4Y7N3"/>
<dbReference type="PROSITE" id="PS51160">
    <property type="entry name" value="ACYLPHOSPHATASE_3"/>
    <property type="match status" value="1"/>
</dbReference>
<reference evidence="10" key="1">
    <citation type="submission" date="2018-04" db="EMBL/GenBank/DDBJ databases">
        <authorList>
            <person name="Cornet L."/>
        </authorList>
    </citation>
    <scope>NUCLEOTIDE SEQUENCE [LARGE SCALE GENOMIC DNA]</scope>
</reference>
<feature type="active site" evidence="5">
    <location>
        <position position="36"/>
    </location>
</feature>
<evidence type="ECO:0000259" key="8">
    <source>
        <dbReference type="PROSITE" id="PS51160"/>
    </source>
</evidence>
<dbReference type="InterPro" id="IPR036046">
    <property type="entry name" value="Acylphosphatase-like_dom_sf"/>
</dbReference>
<dbReference type="Pfam" id="PF00708">
    <property type="entry name" value="Acylphosphatase"/>
    <property type="match status" value="1"/>
</dbReference>
<dbReference type="NCBIfam" id="NF011019">
    <property type="entry name" value="PRK14448.1"/>
    <property type="match status" value="1"/>
</dbReference>
<evidence type="ECO:0000256" key="1">
    <source>
        <dbReference type="ARBA" id="ARBA00005614"/>
    </source>
</evidence>
<proteinExistence type="inferred from homology"/>
<dbReference type="GO" id="GO:0003998">
    <property type="term" value="F:acylphosphatase activity"/>
    <property type="evidence" value="ECO:0007669"/>
    <property type="project" value="UniProtKB-EC"/>
</dbReference>
<dbReference type="Proteomes" id="UP000249081">
    <property type="component" value="Unassembled WGS sequence"/>
</dbReference>
<dbReference type="InterPro" id="IPR017968">
    <property type="entry name" value="Acylphosphatase_CS"/>
</dbReference>
<dbReference type="PROSITE" id="PS00150">
    <property type="entry name" value="ACYLPHOSPHATASE_1"/>
    <property type="match status" value="1"/>
</dbReference>
<dbReference type="NCBIfam" id="NF011000">
    <property type="entry name" value="PRK14426.1"/>
    <property type="match status" value="1"/>
</dbReference>
<evidence type="ECO:0000256" key="7">
    <source>
        <dbReference type="RuleBase" id="RU004168"/>
    </source>
</evidence>
<feature type="active site" evidence="5">
    <location>
        <position position="18"/>
    </location>
</feature>
<gene>
    <name evidence="9" type="ORF">DCF17_13510</name>
</gene>
<feature type="domain" description="Acylphosphatase-like" evidence="8">
    <location>
        <begin position="3"/>
        <end position="90"/>
    </location>
</feature>
<dbReference type="InterPro" id="IPR001792">
    <property type="entry name" value="Acylphosphatase-like_dom"/>
</dbReference>
<evidence type="ECO:0000256" key="6">
    <source>
        <dbReference type="RuleBase" id="RU000553"/>
    </source>
</evidence>
<dbReference type="EMBL" id="QBMN01000091">
    <property type="protein sequence ID" value="PZO39258.1"/>
    <property type="molecule type" value="Genomic_DNA"/>
</dbReference>
<evidence type="ECO:0000256" key="3">
    <source>
        <dbReference type="ARBA" id="ARBA00015991"/>
    </source>
</evidence>
<evidence type="ECO:0000313" key="10">
    <source>
        <dbReference type="Proteomes" id="UP000249081"/>
    </source>
</evidence>
<dbReference type="PANTHER" id="PTHR47268">
    <property type="entry name" value="ACYLPHOSPHATASE"/>
    <property type="match status" value="1"/>
</dbReference>